<dbReference type="EMBL" id="JAKMXF010000349">
    <property type="protein sequence ID" value="KAI6646942.1"/>
    <property type="molecule type" value="Genomic_DNA"/>
</dbReference>
<sequence>MFSESEKLSTSTTACIKFSFCCNAKLGMYTFCIHGVVHHLIDRLIPEVGEPPKFAQIYIHEGTPDAELENLQRYLGVTCRPELKRLKQMLHYANPYVSCFRHAIDHMRNMNTMDIHLTILECGIGDPRTALPTLF</sequence>
<name>A0AAV7JDT2_9METZ</name>
<dbReference type="PANTHER" id="PTHR45786">
    <property type="entry name" value="DNA BINDING PROTEIN-LIKE"/>
    <property type="match status" value="1"/>
</dbReference>
<dbReference type="AlphaFoldDB" id="A0AAV7JDT2"/>
<protein>
    <submittedName>
        <fullName evidence="1">Uncharacterized protein</fullName>
    </submittedName>
</protein>
<organism evidence="1 2">
    <name type="scientific">Oopsacas minuta</name>
    <dbReference type="NCBI Taxonomy" id="111878"/>
    <lineage>
        <taxon>Eukaryota</taxon>
        <taxon>Metazoa</taxon>
        <taxon>Porifera</taxon>
        <taxon>Hexactinellida</taxon>
        <taxon>Hexasterophora</taxon>
        <taxon>Lyssacinosida</taxon>
        <taxon>Leucopsacidae</taxon>
        <taxon>Oopsacas</taxon>
    </lineage>
</organism>
<dbReference type="Proteomes" id="UP001165289">
    <property type="component" value="Unassembled WGS sequence"/>
</dbReference>
<evidence type="ECO:0000313" key="1">
    <source>
        <dbReference type="EMBL" id="KAI6646942.1"/>
    </source>
</evidence>
<evidence type="ECO:0000313" key="2">
    <source>
        <dbReference type="Proteomes" id="UP001165289"/>
    </source>
</evidence>
<accession>A0AAV7JDT2</accession>
<reference evidence="1 2" key="1">
    <citation type="journal article" date="2023" name="BMC Biol.">
        <title>The compact genome of the sponge Oopsacas minuta (Hexactinellida) is lacking key metazoan core genes.</title>
        <authorList>
            <person name="Santini S."/>
            <person name="Schenkelaars Q."/>
            <person name="Jourda C."/>
            <person name="Duchesne M."/>
            <person name="Belahbib H."/>
            <person name="Rocher C."/>
            <person name="Selva M."/>
            <person name="Riesgo A."/>
            <person name="Vervoort M."/>
            <person name="Leys S.P."/>
            <person name="Kodjabachian L."/>
            <person name="Le Bivic A."/>
            <person name="Borchiellini C."/>
            <person name="Claverie J.M."/>
            <person name="Renard E."/>
        </authorList>
    </citation>
    <scope>NUCLEOTIDE SEQUENCE [LARGE SCALE GENOMIC DNA]</scope>
    <source>
        <strain evidence="1">SPO-2</strain>
    </source>
</reference>
<comment type="caution">
    <text evidence="1">The sequence shown here is derived from an EMBL/GenBank/DDBJ whole genome shotgun (WGS) entry which is preliminary data.</text>
</comment>
<keyword evidence="2" id="KW-1185">Reference proteome</keyword>
<gene>
    <name evidence="1" type="ORF">LOD99_9036</name>
</gene>
<proteinExistence type="predicted"/>
<dbReference type="PANTHER" id="PTHR45786:SF74">
    <property type="entry name" value="ATP-DEPENDENT DNA HELICASE"/>
    <property type="match status" value="1"/>
</dbReference>